<feature type="domain" description="FAM91 N-terminal" evidence="3">
    <location>
        <begin position="18"/>
        <end position="234"/>
    </location>
</feature>
<protein>
    <recommendedName>
        <fullName evidence="7">FAM91 N-terminal domain-containing protein</fullName>
    </recommendedName>
</protein>
<reference evidence="5" key="1">
    <citation type="submission" date="2020-10" db="EMBL/GenBank/DDBJ databases">
        <authorList>
            <person name="Han B."/>
            <person name="Lu T."/>
            <person name="Zhao Q."/>
            <person name="Huang X."/>
            <person name="Zhao Y."/>
        </authorList>
    </citation>
    <scope>NUCLEOTIDE SEQUENCE</scope>
</reference>
<dbReference type="Pfam" id="PF14648">
    <property type="entry name" value="FAM91_C"/>
    <property type="match status" value="1"/>
</dbReference>
<feature type="compositionally biased region" description="Polar residues" evidence="2">
    <location>
        <begin position="382"/>
        <end position="396"/>
    </location>
</feature>
<dbReference type="Pfam" id="PF14647">
    <property type="entry name" value="FAM91_N"/>
    <property type="match status" value="1"/>
</dbReference>
<evidence type="ECO:0000256" key="1">
    <source>
        <dbReference type="ARBA" id="ARBA00010319"/>
    </source>
</evidence>
<evidence type="ECO:0000313" key="6">
    <source>
        <dbReference type="Proteomes" id="UP000604825"/>
    </source>
</evidence>
<gene>
    <name evidence="5" type="ORF">NCGR_LOCUS55697</name>
</gene>
<dbReference type="PANTHER" id="PTHR28441:SF1">
    <property type="entry name" value="OS05G0355133 PROTEIN"/>
    <property type="match status" value="1"/>
</dbReference>
<dbReference type="OrthoDB" id="275996at2759"/>
<proteinExistence type="inferred from homology"/>
<dbReference type="PANTHER" id="PTHR28441">
    <property type="entry name" value="PROTEIN FAM91A1"/>
    <property type="match status" value="1"/>
</dbReference>
<dbReference type="InterPro" id="IPR039199">
    <property type="entry name" value="FAM91"/>
</dbReference>
<comment type="similarity">
    <text evidence="1">Belongs to the FAM91 family.</text>
</comment>
<evidence type="ECO:0000256" key="2">
    <source>
        <dbReference type="SAM" id="MobiDB-lite"/>
    </source>
</evidence>
<feature type="region of interest" description="Disordered" evidence="2">
    <location>
        <begin position="382"/>
        <end position="414"/>
    </location>
</feature>
<feature type="domain" description="FAM91 C-terminal" evidence="4">
    <location>
        <begin position="299"/>
        <end position="381"/>
    </location>
</feature>
<comment type="caution">
    <text evidence="5">The sequence shown here is derived from an EMBL/GenBank/DDBJ whole genome shotgun (WGS) entry which is preliminary data.</text>
</comment>
<dbReference type="InterPro" id="IPR028097">
    <property type="entry name" value="FAM91_C_dom"/>
</dbReference>
<organism evidence="5 6">
    <name type="scientific">Miscanthus lutarioriparius</name>
    <dbReference type="NCBI Taxonomy" id="422564"/>
    <lineage>
        <taxon>Eukaryota</taxon>
        <taxon>Viridiplantae</taxon>
        <taxon>Streptophyta</taxon>
        <taxon>Embryophyta</taxon>
        <taxon>Tracheophyta</taxon>
        <taxon>Spermatophyta</taxon>
        <taxon>Magnoliopsida</taxon>
        <taxon>Liliopsida</taxon>
        <taxon>Poales</taxon>
        <taxon>Poaceae</taxon>
        <taxon>PACMAD clade</taxon>
        <taxon>Panicoideae</taxon>
        <taxon>Andropogonodae</taxon>
        <taxon>Andropogoneae</taxon>
        <taxon>Saccharinae</taxon>
        <taxon>Miscanthus</taxon>
    </lineage>
</organism>
<name>A0A811RR57_9POAL</name>
<dbReference type="AlphaFoldDB" id="A0A811RR57"/>
<dbReference type="Proteomes" id="UP000604825">
    <property type="component" value="Unassembled WGS sequence"/>
</dbReference>
<keyword evidence="6" id="KW-1185">Reference proteome</keyword>
<dbReference type="InterPro" id="IPR028091">
    <property type="entry name" value="FAM91_N_dom"/>
</dbReference>
<evidence type="ECO:0000259" key="3">
    <source>
        <dbReference type="Pfam" id="PF14647"/>
    </source>
</evidence>
<sequence>MQQQMAATVEEQMMVKAIREESPWEALPKRIQAALVSKEEWNRRIVDYCIRKRLPWSSCFARKVCKEGDYYEDLMRYLRKNLALYPYHLAVFICRVMRISPFRYYCDVLFEAMKNEQPYDSIPNFSAADALRITGVRRNEFIDIMNKCRSKKIMWKLNKSIAKELLPAEPADLAIEPWWGVRFVNFTLEEFKKLSEDETSAIDKICKEEVNSYVLFDPEVVRGLYKRGMVYFDVLFILMIVLEADLYQLQAAASFACRLGWDVKLLDTDFVLRDSSTPALSNNILSDEVESSRTEMAYVGFIVDANVTSYLMMGSLSPGLKSHAVTLYEAGKLGDSCIADLCNDLASLEGKRFEGVLHEFANHAFSLRCFLECLLSGGTSNETSNLTSEANNQESSMQDDLDTTSTKENKENDGVHNAIVNSVQILESSGGGQ</sequence>
<dbReference type="EMBL" id="CAJGYO010000016">
    <property type="protein sequence ID" value="CAD6272422.1"/>
    <property type="molecule type" value="Genomic_DNA"/>
</dbReference>
<evidence type="ECO:0000259" key="4">
    <source>
        <dbReference type="Pfam" id="PF14648"/>
    </source>
</evidence>
<evidence type="ECO:0008006" key="7">
    <source>
        <dbReference type="Google" id="ProtNLM"/>
    </source>
</evidence>
<evidence type="ECO:0000313" key="5">
    <source>
        <dbReference type="EMBL" id="CAD6272422.1"/>
    </source>
</evidence>
<feature type="compositionally biased region" description="Basic and acidic residues" evidence="2">
    <location>
        <begin position="405"/>
        <end position="414"/>
    </location>
</feature>
<accession>A0A811RR57</accession>